<feature type="transmembrane region" description="Helical" evidence="1">
    <location>
        <begin position="21"/>
        <end position="44"/>
    </location>
</feature>
<accession>A0A6C0IH14</accession>
<protein>
    <submittedName>
        <fullName evidence="2">Uncharacterized protein</fullName>
    </submittedName>
</protein>
<name>A0A6C0IH14_9ZZZZ</name>
<proteinExistence type="predicted"/>
<organism evidence="2">
    <name type="scientific">viral metagenome</name>
    <dbReference type="NCBI Taxonomy" id="1070528"/>
    <lineage>
        <taxon>unclassified sequences</taxon>
        <taxon>metagenomes</taxon>
        <taxon>organismal metagenomes</taxon>
    </lineage>
</organism>
<keyword evidence="1" id="KW-0472">Membrane</keyword>
<evidence type="ECO:0000313" key="2">
    <source>
        <dbReference type="EMBL" id="QHT91207.1"/>
    </source>
</evidence>
<keyword evidence="1" id="KW-0812">Transmembrane</keyword>
<sequence>MKLINKIKQIWNSLLNKKNNAEIVDILTMLVLLWCILYLIPQIFISLFHTVLGNLILFIIVLLVSGYNYIYGIIIGISFIVIYRFNQLSKFQEGFQWSQKSTTDFLAIQNSINPNKVFDVNTIQNGQASQEEVDYFNKNGMWPWSQDVIKLYEEAVTKNPYIRTSPKDAVAQTRKIYNQAAILQILSYQTKEGQFLLNGVLVRDVEGNSLEELPSGYGDFAYNSGLIGDLRDDVIKCNSKEYPSLQRITYTGKGGIFNQQTKKITPLNYKDAEKVIPGFTFINGPCNPCGPLNQIPDYSCPFKLNVKNKPPFISNIWQYLWNVNDTPLVSQPSFLNQYINPREFPLLSELQTELNKQTNDYE</sequence>
<evidence type="ECO:0000256" key="1">
    <source>
        <dbReference type="SAM" id="Phobius"/>
    </source>
</evidence>
<keyword evidence="1" id="KW-1133">Transmembrane helix</keyword>
<reference evidence="2" key="1">
    <citation type="journal article" date="2020" name="Nature">
        <title>Giant virus diversity and host interactions through global metagenomics.</title>
        <authorList>
            <person name="Schulz F."/>
            <person name="Roux S."/>
            <person name="Paez-Espino D."/>
            <person name="Jungbluth S."/>
            <person name="Walsh D.A."/>
            <person name="Denef V.J."/>
            <person name="McMahon K.D."/>
            <person name="Konstantinidis K.T."/>
            <person name="Eloe-Fadrosh E.A."/>
            <person name="Kyrpides N.C."/>
            <person name="Woyke T."/>
        </authorList>
    </citation>
    <scope>NUCLEOTIDE SEQUENCE</scope>
    <source>
        <strain evidence="2">GVMAG-M-3300023184-72</strain>
    </source>
</reference>
<dbReference type="AlphaFoldDB" id="A0A6C0IH14"/>
<dbReference type="EMBL" id="MN740164">
    <property type="protein sequence ID" value="QHT91207.1"/>
    <property type="molecule type" value="Genomic_DNA"/>
</dbReference>
<feature type="transmembrane region" description="Helical" evidence="1">
    <location>
        <begin position="56"/>
        <end position="83"/>
    </location>
</feature>